<dbReference type="PROSITE" id="PS50097">
    <property type="entry name" value="BTB"/>
    <property type="match status" value="1"/>
</dbReference>
<evidence type="ECO:0000313" key="3">
    <source>
        <dbReference type="EMBL" id="GBC03476.1"/>
    </source>
</evidence>
<name>A0A2Z6RL19_9GLOM</name>
<evidence type="ECO:0000313" key="4">
    <source>
        <dbReference type="Proteomes" id="UP000247702"/>
    </source>
</evidence>
<dbReference type="SMART" id="SM00225">
    <property type="entry name" value="BTB"/>
    <property type="match status" value="1"/>
</dbReference>
<dbReference type="InterPro" id="IPR052407">
    <property type="entry name" value="BTB_POZ_domain_cont_9"/>
</dbReference>
<dbReference type="InterPro" id="IPR011333">
    <property type="entry name" value="SKP1/BTB/POZ_sf"/>
</dbReference>
<comment type="caution">
    <text evidence="3">The sequence shown here is derived from an EMBL/GenBank/DDBJ whole genome shotgun (WGS) entry which is preliminary data.</text>
</comment>
<dbReference type="PANTHER" id="PTHR46306:SF1">
    <property type="entry name" value="BTB_POZ DOMAIN-CONTAINING PROTEIN 9"/>
    <property type="match status" value="1"/>
</dbReference>
<dbReference type="PROSITE" id="PS51886">
    <property type="entry name" value="TLDC"/>
    <property type="match status" value="1"/>
</dbReference>
<dbReference type="GO" id="GO:0005737">
    <property type="term" value="C:cytoplasm"/>
    <property type="evidence" value="ECO:0007669"/>
    <property type="project" value="TreeGrafter"/>
</dbReference>
<evidence type="ECO:0000259" key="2">
    <source>
        <dbReference type="PROSITE" id="PS51886"/>
    </source>
</evidence>
<dbReference type="InterPro" id="IPR006571">
    <property type="entry name" value="TLDc_dom"/>
</dbReference>
<feature type="domain" description="BTB" evidence="1">
    <location>
        <begin position="22"/>
        <end position="95"/>
    </location>
</feature>
<dbReference type="SMART" id="SM00584">
    <property type="entry name" value="TLDc"/>
    <property type="match status" value="1"/>
</dbReference>
<gene>
    <name evidence="3" type="ORF">RclHR1_05140010</name>
</gene>
<dbReference type="EMBL" id="BEXD01003887">
    <property type="protein sequence ID" value="GBC03476.1"/>
    <property type="molecule type" value="Genomic_DNA"/>
</dbReference>
<sequence>MSQLFSGLSKDFSQLLKGADDYNVLIEIGEGSNMKKMHVHSVILRARSPYFHEALSSKWLPEENGCMVFRLLGVSHSIFRILVKYLYTGTIILDEYQGNELFEILAAADLFYLFDLLEYLQDYFIQHKIDWIKRNFVKILHSAMKQDYRKLKKFCNRLITEDARILFDAKDFNSVSENILVSVLQRDDLGMQEAEIWNKVIQWGIANTSNLKGNVTNWKKEDFMVLEKTMHRVIPLLRLFQMSSADYCHKVRPYKQLFPKNLQEDLLCYYLANDQPKSITILPPRVSPIKIDSTIIGPQHTALIARWLDSEPIIKHGIQYNFTLLFRASQDGYSIDAFKQKCACKGPTILVLKLRDSGQLIGGYNPIGWKNVKFGRGRGTKESFIFTLGDGTSPYDARISRIAYNECDTEIDDLIWIGPKFGKGPDLWVRMNADQSGEARKGTYESSILENEGRFRWIEKACPFFHIPGPEL</sequence>
<dbReference type="Gene3D" id="3.30.710.10">
    <property type="entry name" value="Potassium Channel Kv1.1, Chain A"/>
    <property type="match status" value="1"/>
</dbReference>
<reference evidence="3 4" key="1">
    <citation type="submission" date="2017-11" db="EMBL/GenBank/DDBJ databases">
        <title>The genome of Rhizophagus clarus HR1 reveals common genetic basis of auxotrophy among arbuscular mycorrhizal fungi.</title>
        <authorList>
            <person name="Kobayashi Y."/>
        </authorList>
    </citation>
    <scope>NUCLEOTIDE SEQUENCE [LARGE SCALE GENOMIC DNA]</scope>
    <source>
        <strain evidence="3 4">HR1</strain>
    </source>
</reference>
<dbReference type="Proteomes" id="UP000247702">
    <property type="component" value="Unassembled WGS sequence"/>
</dbReference>
<organism evidence="3 4">
    <name type="scientific">Rhizophagus clarus</name>
    <dbReference type="NCBI Taxonomy" id="94130"/>
    <lineage>
        <taxon>Eukaryota</taxon>
        <taxon>Fungi</taxon>
        <taxon>Fungi incertae sedis</taxon>
        <taxon>Mucoromycota</taxon>
        <taxon>Glomeromycotina</taxon>
        <taxon>Glomeromycetes</taxon>
        <taxon>Glomerales</taxon>
        <taxon>Glomeraceae</taxon>
        <taxon>Rhizophagus</taxon>
    </lineage>
</organism>
<proteinExistence type="predicted"/>
<feature type="domain" description="TLDc" evidence="2">
    <location>
        <begin position="294"/>
        <end position="472"/>
    </location>
</feature>
<evidence type="ECO:0008006" key="5">
    <source>
        <dbReference type="Google" id="ProtNLM"/>
    </source>
</evidence>
<dbReference type="CDD" id="cd18186">
    <property type="entry name" value="BTB_POZ_ZBTB_KLHL-like"/>
    <property type="match status" value="1"/>
</dbReference>
<dbReference type="PANTHER" id="PTHR46306">
    <property type="entry name" value="BTB/POZ DOMAIN-CONTAINING PROTEIN 9"/>
    <property type="match status" value="1"/>
</dbReference>
<dbReference type="Pfam" id="PF00651">
    <property type="entry name" value="BTB"/>
    <property type="match status" value="1"/>
</dbReference>
<accession>A0A2Z6RL19</accession>
<protein>
    <recommendedName>
        <fullName evidence="5">BTB domain-containing protein</fullName>
    </recommendedName>
</protein>
<evidence type="ECO:0000259" key="1">
    <source>
        <dbReference type="PROSITE" id="PS50097"/>
    </source>
</evidence>
<dbReference type="InterPro" id="IPR011705">
    <property type="entry name" value="BACK"/>
</dbReference>
<dbReference type="SUPFAM" id="SSF54695">
    <property type="entry name" value="POZ domain"/>
    <property type="match status" value="1"/>
</dbReference>
<dbReference type="AlphaFoldDB" id="A0A2Z6RL19"/>
<dbReference type="Gene3D" id="1.25.40.420">
    <property type="match status" value="1"/>
</dbReference>
<dbReference type="InterPro" id="IPR000210">
    <property type="entry name" value="BTB/POZ_dom"/>
</dbReference>
<dbReference type="Pfam" id="PF07534">
    <property type="entry name" value="TLD"/>
    <property type="match status" value="1"/>
</dbReference>
<dbReference type="Pfam" id="PF07707">
    <property type="entry name" value="BACK"/>
    <property type="match status" value="1"/>
</dbReference>
<keyword evidence="4" id="KW-1185">Reference proteome</keyword>